<evidence type="ECO:0008006" key="4">
    <source>
        <dbReference type="Google" id="ProtNLM"/>
    </source>
</evidence>
<dbReference type="InterPro" id="IPR010752">
    <property type="entry name" value="DUF1329"/>
</dbReference>
<dbReference type="EMBL" id="LACH01000036">
    <property type="protein sequence ID" value="KJZ64584.1"/>
    <property type="molecule type" value="Genomic_DNA"/>
</dbReference>
<dbReference type="OrthoDB" id="6751304at2"/>
<evidence type="ECO:0000313" key="3">
    <source>
        <dbReference type="Proteomes" id="UP000033400"/>
    </source>
</evidence>
<keyword evidence="1" id="KW-0732">Signal</keyword>
<dbReference type="AlphaFoldDB" id="A0A0F4V773"/>
<feature type="signal peptide" evidence="1">
    <location>
        <begin position="1"/>
        <end position="24"/>
    </location>
</feature>
<dbReference type="Gene3D" id="2.50.20.10">
    <property type="entry name" value="Lipoprotein localisation LolA/LolB/LppX"/>
    <property type="match status" value="1"/>
</dbReference>
<reference evidence="2 3" key="1">
    <citation type="submission" date="2015-03" db="EMBL/GenBank/DDBJ databases">
        <title>Comparative genomics of Pseudomonas insights into diversity of traits involved in vanlence and defense.</title>
        <authorList>
            <person name="Qin Y."/>
        </authorList>
    </citation>
    <scope>NUCLEOTIDE SEQUENCE [LARGE SCALE GENOMIC DNA]</scope>
    <source>
        <strain evidence="2 3">H24</strain>
    </source>
</reference>
<comment type="caution">
    <text evidence="2">The sequence shown here is derived from an EMBL/GenBank/DDBJ whole genome shotgun (WGS) entry which is preliminary data.</text>
</comment>
<name>A0A0F4V773_PSEFL</name>
<protein>
    <recommendedName>
        <fullName evidence="4">Outer membrane lipoprotein-sorting protein</fullName>
    </recommendedName>
</protein>
<gene>
    <name evidence="2" type="ORF">VD17_17060</name>
</gene>
<dbReference type="RefSeq" id="WP_046054798.1">
    <property type="nucleotide sequence ID" value="NZ_LACH01000036.1"/>
</dbReference>
<dbReference type="Pfam" id="PF07044">
    <property type="entry name" value="DUF1329"/>
    <property type="match status" value="1"/>
</dbReference>
<accession>A0A0F4V773</accession>
<sequence length="451" mass="50487">MFKLDFSRAAILAAALVASPQLFAQVSVEQVARLGKDLTPIGAQTSANADGSIPAWTGGLAVQSNAIDPAIGYKDPFAADKPLFTITAANAEKYRDKLTAGELAMLKRYPDTWKMSIYPTRRSASYPSNVYGEIKANATNAKLVDEGNGVSNVKHAQPFPIPQSGMEVMWNHLMRYRGTTVKRVFASATPQRNGDFVVAKAIETMLFNQDVSDSSKSNGNILFYFLQLTLAPARVAGESLLLHESVNQVVTPRQGWLYSAGQRRVRRTPSIAYDTPADSGLTTVDSADMFSGALDRYSWKLIGKSEIYVPYNNYRFAAKTNKYSDIIRPGHINPELPRYELHRVWHVRAELKPGQRHIYKQRDFYLDEDSYQILTADHFDNHDVLWRHAESYTINYYDQPLVWTVGDASYDLIAGRYSIGNLSNEEVAYEFGVPVESDDFTPAKLRQASVR</sequence>
<evidence type="ECO:0000256" key="1">
    <source>
        <dbReference type="SAM" id="SignalP"/>
    </source>
</evidence>
<dbReference type="CDD" id="cd16329">
    <property type="entry name" value="LolA_like"/>
    <property type="match status" value="1"/>
</dbReference>
<evidence type="ECO:0000313" key="2">
    <source>
        <dbReference type="EMBL" id="KJZ64584.1"/>
    </source>
</evidence>
<feature type="chain" id="PRO_5002479740" description="Outer membrane lipoprotein-sorting protein" evidence="1">
    <location>
        <begin position="25"/>
        <end position="451"/>
    </location>
</feature>
<dbReference type="Proteomes" id="UP000033400">
    <property type="component" value="Unassembled WGS sequence"/>
</dbReference>
<proteinExistence type="predicted"/>
<dbReference type="PATRIC" id="fig|294.133.peg.3019"/>
<organism evidence="2 3">
    <name type="scientific">Pseudomonas fluorescens</name>
    <dbReference type="NCBI Taxonomy" id="294"/>
    <lineage>
        <taxon>Bacteria</taxon>
        <taxon>Pseudomonadati</taxon>
        <taxon>Pseudomonadota</taxon>
        <taxon>Gammaproteobacteria</taxon>
        <taxon>Pseudomonadales</taxon>
        <taxon>Pseudomonadaceae</taxon>
        <taxon>Pseudomonas</taxon>
    </lineage>
</organism>